<proteinExistence type="predicted"/>
<dbReference type="AlphaFoldDB" id="A0AAW1CPV8"/>
<gene>
    <name evidence="1" type="ORF">O3M35_001795</name>
</gene>
<accession>A0AAW1CPV8</accession>
<dbReference type="EMBL" id="JAPXFL010000010">
    <property type="protein sequence ID" value="KAK9500551.1"/>
    <property type="molecule type" value="Genomic_DNA"/>
</dbReference>
<organism evidence="1 2">
    <name type="scientific">Rhynocoris fuscipes</name>
    <dbReference type="NCBI Taxonomy" id="488301"/>
    <lineage>
        <taxon>Eukaryota</taxon>
        <taxon>Metazoa</taxon>
        <taxon>Ecdysozoa</taxon>
        <taxon>Arthropoda</taxon>
        <taxon>Hexapoda</taxon>
        <taxon>Insecta</taxon>
        <taxon>Pterygota</taxon>
        <taxon>Neoptera</taxon>
        <taxon>Paraneoptera</taxon>
        <taxon>Hemiptera</taxon>
        <taxon>Heteroptera</taxon>
        <taxon>Panheteroptera</taxon>
        <taxon>Cimicomorpha</taxon>
        <taxon>Reduviidae</taxon>
        <taxon>Harpactorinae</taxon>
        <taxon>Harpactorini</taxon>
        <taxon>Rhynocoris</taxon>
    </lineage>
</organism>
<keyword evidence="2" id="KW-1185">Reference proteome</keyword>
<evidence type="ECO:0000313" key="2">
    <source>
        <dbReference type="Proteomes" id="UP001461498"/>
    </source>
</evidence>
<reference evidence="1 2" key="1">
    <citation type="submission" date="2022-12" db="EMBL/GenBank/DDBJ databases">
        <title>Chromosome-level genome assembly of true bugs.</title>
        <authorList>
            <person name="Ma L."/>
            <person name="Li H."/>
        </authorList>
    </citation>
    <scope>NUCLEOTIDE SEQUENCE [LARGE SCALE GENOMIC DNA]</scope>
    <source>
        <strain evidence="1">Lab_2022b</strain>
    </source>
</reference>
<evidence type="ECO:0000313" key="1">
    <source>
        <dbReference type="EMBL" id="KAK9500551.1"/>
    </source>
</evidence>
<name>A0AAW1CPV8_9HEMI</name>
<comment type="caution">
    <text evidence="1">The sequence shown here is derived from an EMBL/GenBank/DDBJ whole genome shotgun (WGS) entry which is preliminary data.</text>
</comment>
<protein>
    <submittedName>
        <fullName evidence="1">Uncharacterized protein</fullName>
    </submittedName>
</protein>
<dbReference type="Proteomes" id="UP001461498">
    <property type="component" value="Unassembled WGS sequence"/>
</dbReference>
<sequence length="190" mass="22486">MNIRIEIKFLQKLPQVVRIPKQKNCYYYYYCYFAALGRISENCTVADVQFHERLASNSKDLEKCYESTCARNNRYKLFLNKLKVTEEELLAVKTEIESDDKEDDDTTLSMLNRMFQQLKKDMNFVLDKLVPENKDSVKELLSNLQKNRNEWHKINDDIEVSVVMMLLNANVIVQHPELKNYFKLAPLCDD</sequence>